<accession>X1SZU1</accession>
<proteinExistence type="predicted"/>
<evidence type="ECO:0000256" key="1">
    <source>
        <dbReference type="SAM" id="Coils"/>
    </source>
</evidence>
<feature type="non-terminal residue" evidence="2">
    <location>
        <position position="1"/>
    </location>
</feature>
<keyword evidence="1" id="KW-0175">Coiled coil</keyword>
<reference evidence="2" key="1">
    <citation type="journal article" date="2014" name="Front. Microbiol.">
        <title>High frequency of phylogenetically diverse reductive dehalogenase-homologous genes in deep subseafloor sedimentary metagenomes.</title>
        <authorList>
            <person name="Kawai M."/>
            <person name="Futagami T."/>
            <person name="Toyoda A."/>
            <person name="Takaki Y."/>
            <person name="Nishi S."/>
            <person name="Hori S."/>
            <person name="Arai W."/>
            <person name="Tsubouchi T."/>
            <person name="Morono Y."/>
            <person name="Uchiyama I."/>
            <person name="Ito T."/>
            <person name="Fujiyama A."/>
            <person name="Inagaki F."/>
            <person name="Takami H."/>
        </authorList>
    </citation>
    <scope>NUCLEOTIDE SEQUENCE</scope>
    <source>
        <strain evidence="2">Expedition CK06-06</strain>
    </source>
</reference>
<sequence length="116" mass="13109">EMITLTRNQIGLGWELKCEVCKGAIVSGDRFYAVDVKEGHALTTKLYHFNCVQRGQAISPEAKDRQEKLASVIAQREAAEEELEESEQRLSDLIAEESQLRRKLGEVHIVKCHATE</sequence>
<name>X1SZU1_9ZZZZ</name>
<gene>
    <name evidence="2" type="ORF">S12H4_20049</name>
</gene>
<evidence type="ECO:0000313" key="2">
    <source>
        <dbReference type="EMBL" id="GAI73344.1"/>
    </source>
</evidence>
<dbReference type="AlphaFoldDB" id="X1SZU1"/>
<feature type="coiled-coil region" evidence="1">
    <location>
        <begin position="62"/>
        <end position="103"/>
    </location>
</feature>
<comment type="caution">
    <text evidence="2">The sequence shown here is derived from an EMBL/GenBank/DDBJ whole genome shotgun (WGS) entry which is preliminary data.</text>
</comment>
<evidence type="ECO:0008006" key="3">
    <source>
        <dbReference type="Google" id="ProtNLM"/>
    </source>
</evidence>
<protein>
    <recommendedName>
        <fullName evidence="3">PARP-type domain-containing protein</fullName>
    </recommendedName>
</protein>
<dbReference type="EMBL" id="BARW01010104">
    <property type="protein sequence ID" value="GAI73344.1"/>
    <property type="molecule type" value="Genomic_DNA"/>
</dbReference>
<organism evidence="2">
    <name type="scientific">marine sediment metagenome</name>
    <dbReference type="NCBI Taxonomy" id="412755"/>
    <lineage>
        <taxon>unclassified sequences</taxon>
        <taxon>metagenomes</taxon>
        <taxon>ecological metagenomes</taxon>
    </lineage>
</organism>